<dbReference type="PANTHER" id="PTHR11037">
    <property type="entry name" value="TRANSCRIPTION FACTOR CP2"/>
    <property type="match status" value="1"/>
</dbReference>
<evidence type="ECO:0000259" key="7">
    <source>
        <dbReference type="PROSITE" id="PS51968"/>
    </source>
</evidence>
<feature type="domain" description="Grh/CP2 DB" evidence="7">
    <location>
        <begin position="208"/>
        <end position="452"/>
    </location>
</feature>
<organism evidence="8 9">
    <name type="scientific">Penicillium angulare</name>
    <dbReference type="NCBI Taxonomy" id="116970"/>
    <lineage>
        <taxon>Eukaryota</taxon>
        <taxon>Fungi</taxon>
        <taxon>Dikarya</taxon>
        <taxon>Ascomycota</taxon>
        <taxon>Pezizomycotina</taxon>
        <taxon>Eurotiomycetes</taxon>
        <taxon>Eurotiomycetidae</taxon>
        <taxon>Eurotiales</taxon>
        <taxon>Aspergillaceae</taxon>
        <taxon>Penicillium</taxon>
    </lineage>
</organism>
<proteinExistence type="predicted"/>
<keyword evidence="5" id="KW-0539">Nucleus</keyword>
<dbReference type="Proteomes" id="UP001149165">
    <property type="component" value="Unassembled WGS sequence"/>
</dbReference>
<dbReference type="GO" id="GO:0001228">
    <property type="term" value="F:DNA-binding transcription activator activity, RNA polymerase II-specific"/>
    <property type="evidence" value="ECO:0007669"/>
    <property type="project" value="TreeGrafter"/>
</dbReference>
<dbReference type="EMBL" id="JAPQKH010000005">
    <property type="protein sequence ID" value="KAJ5096693.1"/>
    <property type="molecule type" value="Genomic_DNA"/>
</dbReference>
<reference evidence="8" key="1">
    <citation type="submission" date="2022-11" db="EMBL/GenBank/DDBJ databases">
        <authorList>
            <person name="Petersen C."/>
        </authorList>
    </citation>
    <scope>NUCLEOTIDE SEQUENCE</scope>
    <source>
        <strain evidence="8">IBT 30069</strain>
    </source>
</reference>
<reference evidence="8" key="2">
    <citation type="journal article" date="2023" name="IMA Fungus">
        <title>Comparative genomic study of the Penicillium genus elucidates a diverse pangenome and 15 lateral gene transfer events.</title>
        <authorList>
            <person name="Petersen C."/>
            <person name="Sorensen T."/>
            <person name="Nielsen M.R."/>
            <person name="Sondergaard T.E."/>
            <person name="Sorensen J.L."/>
            <person name="Fitzpatrick D.A."/>
            <person name="Frisvad J.C."/>
            <person name="Nielsen K.L."/>
        </authorList>
    </citation>
    <scope>NUCLEOTIDE SEQUENCE</scope>
    <source>
        <strain evidence="8">IBT 30069</strain>
    </source>
</reference>
<feature type="compositionally biased region" description="Polar residues" evidence="6">
    <location>
        <begin position="507"/>
        <end position="564"/>
    </location>
</feature>
<feature type="compositionally biased region" description="Polar residues" evidence="6">
    <location>
        <begin position="150"/>
        <end position="161"/>
    </location>
</feature>
<dbReference type="InterPro" id="IPR007604">
    <property type="entry name" value="CP2"/>
</dbReference>
<dbReference type="InterPro" id="IPR057520">
    <property type="entry name" value="GRHL1/CP2_C"/>
</dbReference>
<dbReference type="PROSITE" id="PS51968">
    <property type="entry name" value="GRH_CP2_DB"/>
    <property type="match status" value="1"/>
</dbReference>
<name>A0A9W9FAM8_9EURO</name>
<accession>A0A9W9FAM8</accession>
<dbReference type="OrthoDB" id="7680836at2759"/>
<evidence type="ECO:0000256" key="6">
    <source>
        <dbReference type="SAM" id="MobiDB-lite"/>
    </source>
</evidence>
<evidence type="ECO:0000313" key="9">
    <source>
        <dbReference type="Proteomes" id="UP001149165"/>
    </source>
</evidence>
<feature type="region of interest" description="Disordered" evidence="6">
    <location>
        <begin position="495"/>
        <end position="594"/>
    </location>
</feature>
<dbReference type="AlphaFoldDB" id="A0A9W9FAM8"/>
<dbReference type="PANTHER" id="PTHR11037:SF20">
    <property type="entry name" value="PROTEIN GRAINYHEAD"/>
    <property type="match status" value="1"/>
</dbReference>
<keyword evidence="3" id="KW-0238">DNA-binding</keyword>
<evidence type="ECO:0000256" key="2">
    <source>
        <dbReference type="ARBA" id="ARBA00023015"/>
    </source>
</evidence>
<keyword evidence="4" id="KW-0804">Transcription</keyword>
<comment type="caution">
    <text evidence="8">The sequence shown here is derived from an EMBL/GenBank/DDBJ whole genome shotgun (WGS) entry which is preliminary data.</text>
</comment>
<dbReference type="GO" id="GO:0005634">
    <property type="term" value="C:nucleus"/>
    <property type="evidence" value="ECO:0007669"/>
    <property type="project" value="UniProtKB-SubCell"/>
</dbReference>
<gene>
    <name evidence="8" type="ORF">N7456_007414</name>
</gene>
<evidence type="ECO:0000313" key="8">
    <source>
        <dbReference type="EMBL" id="KAJ5096693.1"/>
    </source>
</evidence>
<dbReference type="GO" id="GO:0000978">
    <property type="term" value="F:RNA polymerase II cis-regulatory region sequence-specific DNA binding"/>
    <property type="evidence" value="ECO:0007669"/>
    <property type="project" value="TreeGrafter"/>
</dbReference>
<evidence type="ECO:0000256" key="1">
    <source>
        <dbReference type="ARBA" id="ARBA00004123"/>
    </source>
</evidence>
<evidence type="ECO:0000256" key="5">
    <source>
        <dbReference type="ARBA" id="ARBA00023242"/>
    </source>
</evidence>
<dbReference type="InterPro" id="IPR040167">
    <property type="entry name" value="TF_CP2-like"/>
</dbReference>
<evidence type="ECO:0000256" key="4">
    <source>
        <dbReference type="ARBA" id="ARBA00023163"/>
    </source>
</evidence>
<sequence>MFNNRKNGRKPDKGLINKFQANFSGIMKPTSESVLDRSVNPKDLQRNTATQITPEIRFTPFLDDQSIPGSTTNQSWNKSFGNYNRELHGMAGDLHTPTLQSNLLTPETLLSHYTNVVTPLHKNKLSKAEDPFNLQHLVPTSRDISWGNPAPTNQADRSSQPDGDLGTFNGSNGEIPIGDLALNGQIIPGVVSSEDLPNVGKLPASQNTNFRYQVSLNTPTAMIQSSSDVPITYLNKSQIYPLTILDSKPFLTQSVPTHYRTSIRITFDTTEHASNPTSCWSLWKASSANDIPRKGRSMNAVELVDLSQSEGGTTNFHLDKASLDGFSIKWFTHSSGISACTLGIRFNFLSTDFSYSKGVKGSPLRLLAKTETITPDIPELSYCKVKVFRDHGAERKMFTDVSRLKRAIERRKEDYLKALEGGGENLGKRKRGSRIVDTNNQDYDAERAVNLQRELDAELADMNRAFSSNLPISEFCLPGDVKDDPDFFPIQLSQEETKIPPTMPKPSINNLTPPSTLDSKSMSRNLSRSPNTQRTPQSTGEDTARSASSNEAPNHSGSKISSENAPVGTRVPTERQVSSKHEGATGESGSGDKPTCFYIRFGHEKKLEDFHTALFLSERTVHNLKTNISLKRNFSADVEVQLFQVKEKGLKVQIDDDVVQRIPNNQVMSAEISQPLPLDDGTEGDGASGAIEVRLFF</sequence>
<evidence type="ECO:0000256" key="3">
    <source>
        <dbReference type="ARBA" id="ARBA00023125"/>
    </source>
</evidence>
<dbReference type="Pfam" id="PF04516">
    <property type="entry name" value="CP2"/>
    <property type="match status" value="1"/>
</dbReference>
<protein>
    <recommendedName>
        <fullName evidence="7">Grh/CP2 DB domain-containing protein</fullName>
    </recommendedName>
</protein>
<keyword evidence="9" id="KW-1185">Reference proteome</keyword>
<keyword evidence="2" id="KW-0805">Transcription regulation</keyword>
<dbReference type="Pfam" id="PF25416">
    <property type="entry name" value="GRHL1_C"/>
    <property type="match status" value="1"/>
</dbReference>
<feature type="region of interest" description="Disordered" evidence="6">
    <location>
        <begin position="140"/>
        <end position="171"/>
    </location>
</feature>
<comment type="subcellular location">
    <subcellularLocation>
        <location evidence="1">Nucleus</location>
    </subcellularLocation>
</comment>